<dbReference type="GO" id="GO:0005737">
    <property type="term" value="C:cytoplasm"/>
    <property type="evidence" value="ECO:0007669"/>
    <property type="project" value="TreeGrafter"/>
</dbReference>
<evidence type="ECO:0000259" key="13">
    <source>
        <dbReference type="Pfam" id="PF02875"/>
    </source>
</evidence>
<evidence type="ECO:0000313" key="17">
    <source>
        <dbReference type="Proteomes" id="UP000636394"/>
    </source>
</evidence>
<dbReference type="EMBL" id="WPCR01000013">
    <property type="protein sequence ID" value="NHM14892.1"/>
    <property type="molecule type" value="Genomic_DNA"/>
</dbReference>
<dbReference type="SUPFAM" id="SSF53623">
    <property type="entry name" value="MurD-like peptide ligases, catalytic domain"/>
    <property type="match status" value="1"/>
</dbReference>
<feature type="domain" description="Mur ligase central" evidence="14">
    <location>
        <begin position="46"/>
        <end position="267"/>
    </location>
</feature>
<dbReference type="KEGG" id="ebz:J7S26_06755"/>
<keyword evidence="7 11" id="KW-0067">ATP-binding</keyword>
<proteinExistence type="inferred from homology"/>
<evidence type="ECO:0000256" key="6">
    <source>
        <dbReference type="ARBA" id="ARBA00022741"/>
    </source>
</evidence>
<evidence type="ECO:0000256" key="2">
    <source>
        <dbReference type="ARBA" id="ARBA00008276"/>
    </source>
</evidence>
<keyword evidence="8" id="KW-0460">Magnesium</keyword>
<dbReference type="GO" id="GO:0004326">
    <property type="term" value="F:tetrahydrofolylpolyglutamate synthase activity"/>
    <property type="evidence" value="ECO:0007669"/>
    <property type="project" value="UniProtKB-EC"/>
</dbReference>
<dbReference type="Gene3D" id="3.90.190.20">
    <property type="entry name" value="Mur ligase, C-terminal domain"/>
    <property type="match status" value="1"/>
</dbReference>
<evidence type="ECO:0000256" key="12">
    <source>
        <dbReference type="SAM" id="MobiDB-lite"/>
    </source>
</evidence>
<dbReference type="GO" id="GO:0008841">
    <property type="term" value="F:dihydrofolate synthase activity"/>
    <property type="evidence" value="ECO:0007669"/>
    <property type="project" value="TreeGrafter"/>
</dbReference>
<dbReference type="InterPro" id="IPR004101">
    <property type="entry name" value="Mur_ligase_C"/>
</dbReference>
<reference evidence="16" key="2">
    <citation type="submission" date="2021-04" db="EMBL/GenBank/DDBJ databases">
        <title>Novel species in family Eggerthellaceae.</title>
        <authorList>
            <person name="Zhang G."/>
        </authorList>
    </citation>
    <scope>NUCLEOTIDE SEQUENCE</scope>
    <source>
        <strain evidence="16">Zg-886</strain>
    </source>
</reference>
<dbReference type="GO" id="GO:0005524">
    <property type="term" value="F:ATP binding"/>
    <property type="evidence" value="ECO:0007669"/>
    <property type="project" value="UniProtKB-KW"/>
</dbReference>
<dbReference type="Pfam" id="PF02875">
    <property type="entry name" value="Mur_ligase_C"/>
    <property type="match status" value="1"/>
</dbReference>
<comment type="cofactor">
    <cofactor evidence="1">
        <name>Mg(2+)</name>
        <dbReference type="ChEBI" id="CHEBI:18420"/>
    </cofactor>
</comment>
<accession>A0A9E6SU22</accession>
<evidence type="ECO:0000256" key="5">
    <source>
        <dbReference type="ARBA" id="ARBA00022723"/>
    </source>
</evidence>
<dbReference type="InterPro" id="IPR036565">
    <property type="entry name" value="Mur-like_cat_sf"/>
</dbReference>
<dbReference type="PIRSF" id="PIRSF001563">
    <property type="entry name" value="Folylpolyglu_synth"/>
    <property type="match status" value="1"/>
</dbReference>
<dbReference type="InterPro" id="IPR013221">
    <property type="entry name" value="Mur_ligase_cen"/>
</dbReference>
<dbReference type="InterPro" id="IPR018109">
    <property type="entry name" value="Folylpolyglutamate_synth_CS"/>
</dbReference>
<evidence type="ECO:0000256" key="7">
    <source>
        <dbReference type="ARBA" id="ARBA00022840"/>
    </source>
</evidence>
<evidence type="ECO:0000259" key="14">
    <source>
        <dbReference type="Pfam" id="PF08245"/>
    </source>
</evidence>
<keyword evidence="6 11" id="KW-0547">Nucleotide-binding</keyword>
<feature type="compositionally biased region" description="Low complexity" evidence="12">
    <location>
        <begin position="312"/>
        <end position="326"/>
    </location>
</feature>
<dbReference type="Proteomes" id="UP000671910">
    <property type="component" value="Chromosome"/>
</dbReference>
<gene>
    <name evidence="15" type="ORF">GMI68_09015</name>
    <name evidence="16" type="ORF">J7S26_06755</name>
</gene>
<dbReference type="PANTHER" id="PTHR11136">
    <property type="entry name" value="FOLYLPOLYGLUTAMATE SYNTHASE-RELATED"/>
    <property type="match status" value="1"/>
</dbReference>
<reference evidence="15 17" key="1">
    <citation type="submission" date="2019-11" db="EMBL/GenBank/DDBJ databases">
        <title>Eggerthellaceae novel genus isolated from the rectal contents of marmort.</title>
        <authorList>
            <person name="Zhang G."/>
        </authorList>
    </citation>
    <scope>NUCLEOTIDE SEQUENCE [LARGE SCALE GENOMIC DNA]</scope>
    <source>
        <strain evidence="17">zg-886</strain>
        <strain evidence="15">Zg-886</strain>
    </source>
</reference>
<evidence type="ECO:0000256" key="3">
    <source>
        <dbReference type="ARBA" id="ARBA00013025"/>
    </source>
</evidence>
<dbReference type="InterPro" id="IPR036615">
    <property type="entry name" value="Mur_ligase_C_dom_sf"/>
</dbReference>
<protein>
    <recommendedName>
        <fullName evidence="3">tetrahydrofolate synthase</fullName>
        <ecNumber evidence="3">6.3.2.17</ecNumber>
    </recommendedName>
    <alternativeName>
        <fullName evidence="9">Tetrahydrofolylpolyglutamate synthase</fullName>
    </alternativeName>
</protein>
<dbReference type="GO" id="GO:0046872">
    <property type="term" value="F:metal ion binding"/>
    <property type="evidence" value="ECO:0007669"/>
    <property type="project" value="UniProtKB-KW"/>
</dbReference>
<evidence type="ECO:0000256" key="4">
    <source>
        <dbReference type="ARBA" id="ARBA00022598"/>
    </source>
</evidence>
<evidence type="ECO:0000256" key="10">
    <source>
        <dbReference type="ARBA" id="ARBA00047493"/>
    </source>
</evidence>
<name>A0A9E6SU22_9ACTN</name>
<evidence type="ECO:0000256" key="9">
    <source>
        <dbReference type="ARBA" id="ARBA00030592"/>
    </source>
</evidence>
<keyword evidence="17" id="KW-1185">Reference proteome</keyword>
<dbReference type="PANTHER" id="PTHR11136:SF0">
    <property type="entry name" value="DIHYDROFOLATE SYNTHETASE-RELATED"/>
    <property type="match status" value="1"/>
</dbReference>
<keyword evidence="5" id="KW-0479">Metal-binding</keyword>
<evidence type="ECO:0000313" key="16">
    <source>
        <dbReference type="EMBL" id="QTU84055.1"/>
    </source>
</evidence>
<dbReference type="InterPro" id="IPR001645">
    <property type="entry name" value="Folylpolyglutamate_synth"/>
</dbReference>
<dbReference type="FunFam" id="3.40.1190.10:FF:000011">
    <property type="entry name" value="Folylpolyglutamate synthase/dihydrofolate synthase"/>
    <property type="match status" value="1"/>
</dbReference>
<dbReference type="Pfam" id="PF08245">
    <property type="entry name" value="Mur_ligase_M"/>
    <property type="match status" value="1"/>
</dbReference>
<dbReference type="RefSeq" id="WP_166340332.1">
    <property type="nucleotide sequence ID" value="NZ_CP072829.1"/>
</dbReference>
<evidence type="ECO:0000313" key="15">
    <source>
        <dbReference type="EMBL" id="NHM14892.1"/>
    </source>
</evidence>
<evidence type="ECO:0000256" key="1">
    <source>
        <dbReference type="ARBA" id="ARBA00001946"/>
    </source>
</evidence>
<dbReference type="NCBIfam" id="TIGR01499">
    <property type="entry name" value="folC"/>
    <property type="match status" value="1"/>
</dbReference>
<organism evidence="16 18">
    <name type="scientific">Xiamenia xianingshaonis</name>
    <dbReference type="NCBI Taxonomy" id="2682776"/>
    <lineage>
        <taxon>Bacteria</taxon>
        <taxon>Bacillati</taxon>
        <taxon>Actinomycetota</taxon>
        <taxon>Coriobacteriia</taxon>
        <taxon>Eggerthellales</taxon>
        <taxon>Eggerthellaceae</taxon>
        <taxon>Xiamenia</taxon>
    </lineage>
</organism>
<dbReference type="Gene3D" id="3.40.1190.10">
    <property type="entry name" value="Mur-like, catalytic domain"/>
    <property type="match status" value="1"/>
</dbReference>
<keyword evidence="4 11" id="KW-0436">Ligase</keyword>
<dbReference type="AlphaFoldDB" id="A0A9E6SU22"/>
<evidence type="ECO:0000256" key="8">
    <source>
        <dbReference type="ARBA" id="ARBA00022842"/>
    </source>
</evidence>
<dbReference type="EC" id="6.3.2.17" evidence="3"/>
<dbReference type="EMBL" id="CP072829">
    <property type="protein sequence ID" value="QTU84055.1"/>
    <property type="molecule type" value="Genomic_DNA"/>
</dbReference>
<dbReference type="SUPFAM" id="SSF53244">
    <property type="entry name" value="MurD-like peptide ligases, peptide-binding domain"/>
    <property type="match status" value="1"/>
</dbReference>
<feature type="region of interest" description="Disordered" evidence="12">
    <location>
        <begin position="299"/>
        <end position="326"/>
    </location>
</feature>
<dbReference type="PROSITE" id="PS01011">
    <property type="entry name" value="FOLYLPOLYGLU_SYNT_1"/>
    <property type="match status" value="1"/>
</dbReference>
<comment type="catalytic activity">
    <reaction evidence="10">
        <text>(6S)-5,6,7,8-tetrahydrofolyl-(gamma-L-Glu)(n) + L-glutamate + ATP = (6S)-5,6,7,8-tetrahydrofolyl-(gamma-L-Glu)(n+1) + ADP + phosphate + H(+)</text>
        <dbReference type="Rhea" id="RHEA:10580"/>
        <dbReference type="Rhea" id="RHEA-COMP:14738"/>
        <dbReference type="Rhea" id="RHEA-COMP:14740"/>
        <dbReference type="ChEBI" id="CHEBI:15378"/>
        <dbReference type="ChEBI" id="CHEBI:29985"/>
        <dbReference type="ChEBI" id="CHEBI:30616"/>
        <dbReference type="ChEBI" id="CHEBI:43474"/>
        <dbReference type="ChEBI" id="CHEBI:141005"/>
        <dbReference type="ChEBI" id="CHEBI:456216"/>
        <dbReference type="EC" id="6.3.2.17"/>
    </reaction>
</comment>
<sequence length="462" mass="48803">MNDTTFDAVAYLNEPRWRTSRLGLERIRALMEALGHPERRLRFVHVAGTNGKGSTCAYLASMLQAAGHRVGMFTSPYIERFEERIQLNGVPISPDDLRRVTLAVRDAAEAVAAATGDHPTEFELMTAVAFTYFDQEQCDLVVAEVGLGGRLDSTNVIERPETAVITRIGLDHTDVLGDTLAAVAGEKAGIVKPGSPVVSWPQEPEAMEVVEAAARRTGCELYVANFSEGDVLPVAGATRPFSYRGERYETALLGSYQPYNAMVALEAVQVLRERGWRLPHEAVRRGIAEARWPGRFEVLPSGGAAGTPAPPESGDAGAPASPGLAASGGSTGPVCIVDGGHNEQGAQALADSLRSVFPGRPVVFIMGVLADKDCPAMVRAVLPLAKAVVAVTPPNPRALSADDLAACVRQLDENAAVRVAVAESYGDAAAQARAMTADSDVICAFGSLYAVSAVKEALVGRS</sequence>
<evidence type="ECO:0000313" key="18">
    <source>
        <dbReference type="Proteomes" id="UP000671910"/>
    </source>
</evidence>
<feature type="domain" description="Mur ligase C-terminal" evidence="13">
    <location>
        <begin position="332"/>
        <end position="447"/>
    </location>
</feature>
<evidence type="ECO:0000256" key="11">
    <source>
        <dbReference type="PIRNR" id="PIRNR001563"/>
    </source>
</evidence>
<comment type="similarity">
    <text evidence="2 11">Belongs to the folylpolyglutamate synthase family.</text>
</comment>
<dbReference type="Proteomes" id="UP000636394">
    <property type="component" value="Unassembled WGS sequence"/>
</dbReference>